<keyword evidence="1" id="KW-0812">Transmembrane</keyword>
<keyword evidence="3" id="KW-1185">Reference proteome</keyword>
<dbReference type="EMBL" id="CAJVCH010222285">
    <property type="protein sequence ID" value="CAG7731963.1"/>
    <property type="molecule type" value="Genomic_DNA"/>
</dbReference>
<gene>
    <name evidence="2" type="ORF">AFUS01_LOCUS20512</name>
</gene>
<reference evidence="2" key="1">
    <citation type="submission" date="2021-06" db="EMBL/GenBank/DDBJ databases">
        <authorList>
            <person name="Hodson N. C."/>
            <person name="Mongue J. A."/>
            <person name="Jaron S. K."/>
        </authorList>
    </citation>
    <scope>NUCLEOTIDE SEQUENCE</scope>
</reference>
<comment type="caution">
    <text evidence="2">The sequence shown here is derived from an EMBL/GenBank/DDBJ whole genome shotgun (WGS) entry which is preliminary data.</text>
</comment>
<dbReference type="Proteomes" id="UP000708208">
    <property type="component" value="Unassembled WGS sequence"/>
</dbReference>
<evidence type="ECO:0000313" key="2">
    <source>
        <dbReference type="EMBL" id="CAG7731963.1"/>
    </source>
</evidence>
<feature type="transmembrane region" description="Helical" evidence="1">
    <location>
        <begin position="143"/>
        <end position="163"/>
    </location>
</feature>
<name>A0A8J2K2G3_9HEXA</name>
<protein>
    <submittedName>
        <fullName evidence="2">Uncharacterized protein</fullName>
    </submittedName>
</protein>
<dbReference type="AlphaFoldDB" id="A0A8J2K2G3"/>
<evidence type="ECO:0000256" key="1">
    <source>
        <dbReference type="SAM" id="Phobius"/>
    </source>
</evidence>
<keyword evidence="1" id="KW-1133">Transmembrane helix</keyword>
<sequence length="185" mass="21069">MEEPGRRRTICCIDTGTWTWFIGWYQVVGSLLPIILLAMLLDQYMAEYHLMSTTVLTSEKNMSGDSYCQNLTLATVIATLQLILMMLNFVMGFFLLWGFYNRNPEHIQIWTDFTVIFVFVWELMSLAQYSVNTCGTGEVTPQFVGLIVSVAIQGLSVGIVSIYKKELLQAADQPLLQTPIQNYRT</sequence>
<keyword evidence="1" id="KW-0472">Membrane</keyword>
<feature type="transmembrane region" description="Helical" evidence="1">
    <location>
        <begin position="21"/>
        <end position="41"/>
    </location>
</feature>
<proteinExistence type="predicted"/>
<feature type="transmembrane region" description="Helical" evidence="1">
    <location>
        <begin position="71"/>
        <end position="97"/>
    </location>
</feature>
<feature type="transmembrane region" description="Helical" evidence="1">
    <location>
        <begin position="109"/>
        <end position="131"/>
    </location>
</feature>
<accession>A0A8J2K2G3</accession>
<organism evidence="2 3">
    <name type="scientific">Allacma fusca</name>
    <dbReference type="NCBI Taxonomy" id="39272"/>
    <lineage>
        <taxon>Eukaryota</taxon>
        <taxon>Metazoa</taxon>
        <taxon>Ecdysozoa</taxon>
        <taxon>Arthropoda</taxon>
        <taxon>Hexapoda</taxon>
        <taxon>Collembola</taxon>
        <taxon>Symphypleona</taxon>
        <taxon>Sminthuridae</taxon>
        <taxon>Allacma</taxon>
    </lineage>
</organism>
<evidence type="ECO:0000313" key="3">
    <source>
        <dbReference type="Proteomes" id="UP000708208"/>
    </source>
</evidence>